<dbReference type="InterPro" id="IPR037219">
    <property type="entry name" value="Peptidase_M41-like"/>
</dbReference>
<protein>
    <submittedName>
        <fullName evidence="14">G11652 protein</fullName>
    </submittedName>
</protein>
<organism evidence="14 15">
    <name type="scientific">Coccomyxa viridis</name>
    <dbReference type="NCBI Taxonomy" id="1274662"/>
    <lineage>
        <taxon>Eukaryota</taxon>
        <taxon>Viridiplantae</taxon>
        <taxon>Chlorophyta</taxon>
        <taxon>core chlorophytes</taxon>
        <taxon>Trebouxiophyceae</taxon>
        <taxon>Trebouxiophyceae incertae sedis</taxon>
        <taxon>Coccomyxaceae</taxon>
        <taxon>Coccomyxa</taxon>
    </lineage>
</organism>
<keyword evidence="12" id="KW-1133">Transmembrane helix</keyword>
<feature type="compositionally biased region" description="Polar residues" evidence="11">
    <location>
        <begin position="30"/>
        <end position="40"/>
    </location>
</feature>
<evidence type="ECO:0000256" key="4">
    <source>
        <dbReference type="ARBA" id="ARBA00022670"/>
    </source>
</evidence>
<evidence type="ECO:0000256" key="8">
    <source>
        <dbReference type="ARBA" id="ARBA00022833"/>
    </source>
</evidence>
<sequence length="774" mass="83229">MSSGGSANAHLSIGKHSTFCAWHSRPPQRGATQYRSQSPAENYATRHKPGVSAAGLQASIPVPLRRQEQGLHGLARHSKRWRVSCEGKGDGKPSSTEEHTSSDGSKKSSKTPGSRGPLRRLMKSLGGATIFGQKMYRVIGNVGLLLLLGHFLPIGGRRPLTGEPPNISIEVPFSVFVQAVRSNDVLAVAIDDRRFAYRIRPGSHKKLLPKGADTSNAQYVFRTVRPADYSTPYDTMLKHGVQFTAVERQQNLFITVAMYVVAVGMILGAMNRLPIKLPRRGPGRRHSSSGSSSQQTVSFADVAGVDEAKEELSEIVELLRSPERFTKLGARAPSGVLLVGPPGTGKTLLAKAVAGEADVPFFSISASEFVELYVGMGAMRVRELFASARKEAPAIVFIDEIDAVAKGRDSRLRSVGNDEREQTLNQLLTELDGFESEKDAGPVICIAATNRPDVLDSALLRPGRFDRRVSVERPDRMGREQILRVHIERRQLPLSNDVSVGMVASSTVGFTGADLANLVNEAALLAGRDSKGTVGAADFDHAILRAVAGIEKKRSILVGVEKQVVAKHEAGHALVSTAVQILIPTSAPVEKLSIIPRTGGALGFTYIPPNAEDRALMFDSELRGQMAMLMGGRAAEELTCGQISTGASDDIRRCSSLAYQTVSEYGLSSAVGPLSVNTLANGGSDEPPLIGRDSGLSKLAEDEAKKLVEAALAVAKDIVLANKQTHAGLSRELEDKERLEGQALRHWLSQVNPTSSLRHFVLQGIMPAMPTSRR</sequence>
<dbReference type="SUPFAM" id="SSF52540">
    <property type="entry name" value="P-loop containing nucleoside triphosphate hydrolases"/>
    <property type="match status" value="1"/>
</dbReference>
<dbReference type="EMBL" id="CAXHTA020000018">
    <property type="protein sequence ID" value="CAL5228503.1"/>
    <property type="molecule type" value="Genomic_DNA"/>
</dbReference>
<keyword evidence="8" id="KW-0862">Zinc</keyword>
<feature type="region of interest" description="Disordered" evidence="11">
    <location>
        <begin position="277"/>
        <end position="298"/>
    </location>
</feature>
<dbReference type="PANTHER" id="PTHR23076:SF49">
    <property type="entry name" value="ATP-DEPENDENT ZINC METALLOPROTEASE FTSH 7, CHLOROPLASTIC"/>
    <property type="match status" value="1"/>
</dbReference>
<dbReference type="InterPro" id="IPR041569">
    <property type="entry name" value="AAA_lid_3"/>
</dbReference>
<name>A0ABP1GE37_9CHLO</name>
<keyword evidence="7" id="KW-0378">Hydrolase</keyword>
<dbReference type="Gene3D" id="1.20.58.760">
    <property type="entry name" value="Peptidase M41"/>
    <property type="match status" value="1"/>
</dbReference>
<evidence type="ECO:0000256" key="5">
    <source>
        <dbReference type="ARBA" id="ARBA00022723"/>
    </source>
</evidence>
<dbReference type="CDD" id="cd19501">
    <property type="entry name" value="RecA-like_FtsH"/>
    <property type="match status" value="1"/>
</dbReference>
<keyword evidence="12" id="KW-0472">Membrane</keyword>
<evidence type="ECO:0000259" key="13">
    <source>
        <dbReference type="SMART" id="SM00382"/>
    </source>
</evidence>
<evidence type="ECO:0000256" key="3">
    <source>
        <dbReference type="ARBA" id="ARBA00010550"/>
    </source>
</evidence>
<evidence type="ECO:0000256" key="9">
    <source>
        <dbReference type="ARBA" id="ARBA00022840"/>
    </source>
</evidence>
<dbReference type="HAMAP" id="MF_01458">
    <property type="entry name" value="FtsH"/>
    <property type="match status" value="1"/>
</dbReference>
<comment type="similarity">
    <text evidence="3">In the N-terminal section; belongs to the AAA ATPase family.</text>
</comment>
<evidence type="ECO:0000256" key="12">
    <source>
        <dbReference type="SAM" id="Phobius"/>
    </source>
</evidence>
<comment type="similarity">
    <text evidence="2">In the C-terminal section; belongs to the peptidase M41 family.</text>
</comment>
<comment type="cofactor">
    <cofactor evidence="1">
        <name>Zn(2+)</name>
        <dbReference type="ChEBI" id="CHEBI:29105"/>
    </cofactor>
</comment>
<keyword evidence="12" id="KW-0812">Transmembrane</keyword>
<reference evidence="14 15" key="1">
    <citation type="submission" date="2024-06" db="EMBL/GenBank/DDBJ databases">
        <authorList>
            <person name="Kraege A."/>
            <person name="Thomma B."/>
        </authorList>
    </citation>
    <scope>NUCLEOTIDE SEQUENCE [LARGE SCALE GENOMIC DNA]</scope>
</reference>
<evidence type="ECO:0000256" key="1">
    <source>
        <dbReference type="ARBA" id="ARBA00001947"/>
    </source>
</evidence>
<feature type="region of interest" description="Disordered" evidence="11">
    <location>
        <begin position="22"/>
        <end position="59"/>
    </location>
</feature>
<dbReference type="InterPro" id="IPR003593">
    <property type="entry name" value="AAA+_ATPase"/>
</dbReference>
<keyword evidence="15" id="KW-1185">Reference proteome</keyword>
<dbReference type="InterPro" id="IPR000642">
    <property type="entry name" value="Peptidase_M41"/>
</dbReference>
<gene>
    <name evidence="14" type="primary">g11652</name>
    <name evidence="14" type="ORF">VP750_LOCUS10409</name>
</gene>
<evidence type="ECO:0000256" key="7">
    <source>
        <dbReference type="ARBA" id="ARBA00022801"/>
    </source>
</evidence>
<dbReference type="Gene3D" id="1.10.8.60">
    <property type="match status" value="1"/>
</dbReference>
<keyword evidence="5" id="KW-0479">Metal-binding</keyword>
<evidence type="ECO:0000256" key="2">
    <source>
        <dbReference type="ARBA" id="ARBA00010044"/>
    </source>
</evidence>
<dbReference type="SMART" id="SM00382">
    <property type="entry name" value="AAA"/>
    <property type="match status" value="1"/>
</dbReference>
<dbReference type="InterPro" id="IPR027417">
    <property type="entry name" value="P-loop_NTPase"/>
</dbReference>
<comment type="caution">
    <text evidence="14">The sequence shown here is derived from an EMBL/GenBank/DDBJ whole genome shotgun (WGS) entry which is preliminary data.</text>
</comment>
<evidence type="ECO:0000256" key="6">
    <source>
        <dbReference type="ARBA" id="ARBA00022741"/>
    </source>
</evidence>
<accession>A0ABP1GE37</accession>
<proteinExistence type="inferred from homology"/>
<evidence type="ECO:0000256" key="11">
    <source>
        <dbReference type="SAM" id="MobiDB-lite"/>
    </source>
</evidence>
<dbReference type="InterPro" id="IPR003959">
    <property type="entry name" value="ATPase_AAA_core"/>
</dbReference>
<feature type="region of interest" description="Disordered" evidence="11">
    <location>
        <begin position="71"/>
        <end position="119"/>
    </location>
</feature>
<dbReference type="Pfam" id="PF17862">
    <property type="entry name" value="AAA_lid_3"/>
    <property type="match status" value="1"/>
</dbReference>
<keyword evidence="10" id="KW-0482">Metalloprotease</keyword>
<feature type="compositionally biased region" description="Basic residues" evidence="11">
    <location>
        <begin position="277"/>
        <end position="287"/>
    </location>
</feature>
<dbReference type="Pfam" id="PF00004">
    <property type="entry name" value="AAA"/>
    <property type="match status" value="1"/>
</dbReference>
<dbReference type="Proteomes" id="UP001497392">
    <property type="component" value="Unassembled WGS sequence"/>
</dbReference>
<evidence type="ECO:0000313" key="14">
    <source>
        <dbReference type="EMBL" id="CAL5228503.1"/>
    </source>
</evidence>
<dbReference type="Pfam" id="PF01434">
    <property type="entry name" value="Peptidase_M41"/>
    <property type="match status" value="1"/>
</dbReference>
<dbReference type="PANTHER" id="PTHR23076">
    <property type="entry name" value="METALLOPROTEASE M41 FTSH"/>
    <property type="match status" value="1"/>
</dbReference>
<evidence type="ECO:0000313" key="15">
    <source>
        <dbReference type="Proteomes" id="UP001497392"/>
    </source>
</evidence>
<feature type="compositionally biased region" description="Basic and acidic residues" evidence="11">
    <location>
        <begin position="83"/>
        <end position="106"/>
    </location>
</feature>
<evidence type="ECO:0000256" key="10">
    <source>
        <dbReference type="ARBA" id="ARBA00023049"/>
    </source>
</evidence>
<keyword evidence="9" id="KW-0067">ATP-binding</keyword>
<keyword evidence="4" id="KW-0645">Protease</keyword>
<feature type="domain" description="AAA+ ATPase" evidence="13">
    <location>
        <begin position="332"/>
        <end position="475"/>
    </location>
</feature>
<keyword evidence="6" id="KW-0547">Nucleotide-binding</keyword>
<dbReference type="SUPFAM" id="SSF140990">
    <property type="entry name" value="FtsH protease domain-like"/>
    <property type="match status" value="1"/>
</dbReference>
<dbReference type="InterPro" id="IPR005936">
    <property type="entry name" value="FtsH"/>
</dbReference>
<dbReference type="Gene3D" id="3.30.720.210">
    <property type="match status" value="1"/>
</dbReference>
<feature type="transmembrane region" description="Helical" evidence="12">
    <location>
        <begin position="252"/>
        <end position="270"/>
    </location>
</feature>
<dbReference type="Gene3D" id="3.40.50.300">
    <property type="entry name" value="P-loop containing nucleotide triphosphate hydrolases"/>
    <property type="match status" value="1"/>
</dbReference>